<keyword evidence="1" id="KW-0732">Signal</keyword>
<dbReference type="InterPro" id="IPR024520">
    <property type="entry name" value="DUF3558"/>
</dbReference>
<dbReference type="EMBL" id="CP046173">
    <property type="protein sequence ID" value="QIS18200.1"/>
    <property type="molecule type" value="Genomic_DNA"/>
</dbReference>
<dbReference type="Pfam" id="PF12079">
    <property type="entry name" value="DUF3558"/>
    <property type="match status" value="1"/>
</dbReference>
<reference evidence="2 3" key="1">
    <citation type="journal article" date="2019" name="ACS Chem. Biol.">
        <title>Identification and Mobilization of a Cryptic Antibiotic Biosynthesis Gene Locus from a Human-Pathogenic Nocardia Isolate.</title>
        <authorList>
            <person name="Herisse M."/>
            <person name="Ishida K."/>
            <person name="Porter J.L."/>
            <person name="Howden B."/>
            <person name="Hertweck C."/>
            <person name="Stinear T.P."/>
            <person name="Pidot S.J."/>
        </authorList>
    </citation>
    <scope>NUCLEOTIDE SEQUENCE [LARGE SCALE GENOMIC DNA]</scope>
    <source>
        <strain evidence="2 3">AUSMDU00012715</strain>
    </source>
</reference>
<protein>
    <submittedName>
        <fullName evidence="2">DUF3558 domain-containing protein</fullName>
    </submittedName>
</protein>
<accession>A0A6G9YYF2</accession>
<gene>
    <name evidence="2" type="ORF">F6W96_07695</name>
</gene>
<name>A0A6G9YYF2_9NOCA</name>
<dbReference type="PROSITE" id="PS51257">
    <property type="entry name" value="PROKAR_LIPOPROTEIN"/>
    <property type="match status" value="1"/>
</dbReference>
<evidence type="ECO:0000256" key="1">
    <source>
        <dbReference type="SAM" id="SignalP"/>
    </source>
</evidence>
<proteinExistence type="predicted"/>
<dbReference type="Proteomes" id="UP000500953">
    <property type="component" value="Chromosome"/>
</dbReference>
<organism evidence="2 3">
    <name type="scientific">Nocardia terpenica</name>
    <dbReference type="NCBI Taxonomy" id="455432"/>
    <lineage>
        <taxon>Bacteria</taxon>
        <taxon>Bacillati</taxon>
        <taxon>Actinomycetota</taxon>
        <taxon>Actinomycetes</taxon>
        <taxon>Mycobacteriales</taxon>
        <taxon>Nocardiaceae</taxon>
        <taxon>Nocardia</taxon>
    </lineage>
</organism>
<feature type="chain" id="PRO_5038687968" evidence="1">
    <location>
        <begin position="21"/>
        <end position="183"/>
    </location>
</feature>
<evidence type="ECO:0000313" key="2">
    <source>
        <dbReference type="EMBL" id="QIS18200.1"/>
    </source>
</evidence>
<sequence length="183" mass="19384">MTRRAAGVALAVGAVLVSLAGCGKSGPGTATPTTTDKQAATAALWDPCTQIGNDTLQKLGVDQSSKDSGIGGVPQPGWKDCSWGYPPEHNQSVTIWSSIYTIDDYKKKADNTDFVPITVAGRSGWKYHRVSDKNNEKCDLVFPAQSSVGAYEISFYNLEPGLTASPCDAAMSVANIVVPLFPR</sequence>
<feature type="signal peptide" evidence="1">
    <location>
        <begin position="1"/>
        <end position="20"/>
    </location>
</feature>
<evidence type="ECO:0000313" key="3">
    <source>
        <dbReference type="Proteomes" id="UP000500953"/>
    </source>
</evidence>
<dbReference type="AlphaFoldDB" id="A0A6G9YYF2"/>